<dbReference type="GeneID" id="34466893"/>
<dbReference type="RefSeq" id="XP_022404417.1">
    <property type="nucleotide sequence ID" value="XM_022550633.1"/>
</dbReference>
<dbReference type="EMBL" id="KV878890">
    <property type="protein sequence ID" value="OJJ87734.1"/>
    <property type="molecule type" value="Genomic_DNA"/>
</dbReference>
<evidence type="ECO:0000313" key="1">
    <source>
        <dbReference type="EMBL" id="OJJ87734.1"/>
    </source>
</evidence>
<dbReference type="VEuPathDB" id="FungiDB:ASPGLDRAFT_988478"/>
<dbReference type="Proteomes" id="UP000184300">
    <property type="component" value="Unassembled WGS sequence"/>
</dbReference>
<name>A0A1L9VV03_ASPGL</name>
<sequence>MARQSAVSAPILHHTYSCHDRHVLRRALRILKRAGSPVIPAAEEVAHAVNTREGVSGRSLQQHLRATGVLAEEGSRVEADEAAMREQVVEAEKRKLDDEEEVFWADMSGVDWRQRCLQHLAQDPLHVCKFAGRVDKCSRCVTQGRSGAACVDVGYPSTFQGGGLFANVRRFLSVVRRRLSVFFTVRTKLGTISRPLLLNRLGLRWCCWVVICNSRGCVVLVFLLMRCPKITCRWLF</sequence>
<accession>A0A1L9VV03</accession>
<organism evidence="1 2">
    <name type="scientific">Aspergillus glaucus CBS 516.65</name>
    <dbReference type="NCBI Taxonomy" id="1160497"/>
    <lineage>
        <taxon>Eukaryota</taxon>
        <taxon>Fungi</taxon>
        <taxon>Dikarya</taxon>
        <taxon>Ascomycota</taxon>
        <taxon>Pezizomycotina</taxon>
        <taxon>Eurotiomycetes</taxon>
        <taxon>Eurotiomycetidae</taxon>
        <taxon>Eurotiales</taxon>
        <taxon>Aspergillaceae</taxon>
        <taxon>Aspergillus</taxon>
        <taxon>Aspergillus subgen. Aspergillus</taxon>
    </lineage>
</organism>
<reference evidence="2" key="1">
    <citation type="journal article" date="2017" name="Genome Biol.">
        <title>Comparative genomics reveals high biological diversity and specific adaptations in the industrially and medically important fungal genus Aspergillus.</title>
        <authorList>
            <person name="de Vries R.P."/>
            <person name="Riley R."/>
            <person name="Wiebenga A."/>
            <person name="Aguilar-Osorio G."/>
            <person name="Amillis S."/>
            <person name="Uchima C.A."/>
            <person name="Anderluh G."/>
            <person name="Asadollahi M."/>
            <person name="Askin M."/>
            <person name="Barry K."/>
            <person name="Battaglia E."/>
            <person name="Bayram O."/>
            <person name="Benocci T."/>
            <person name="Braus-Stromeyer S.A."/>
            <person name="Caldana C."/>
            <person name="Canovas D."/>
            <person name="Cerqueira G.C."/>
            <person name="Chen F."/>
            <person name="Chen W."/>
            <person name="Choi C."/>
            <person name="Clum A."/>
            <person name="Dos Santos R.A."/>
            <person name="Damasio A.R."/>
            <person name="Diallinas G."/>
            <person name="Emri T."/>
            <person name="Fekete E."/>
            <person name="Flipphi M."/>
            <person name="Freyberg S."/>
            <person name="Gallo A."/>
            <person name="Gournas C."/>
            <person name="Habgood R."/>
            <person name="Hainaut M."/>
            <person name="Harispe M.L."/>
            <person name="Henrissat B."/>
            <person name="Hilden K.S."/>
            <person name="Hope R."/>
            <person name="Hossain A."/>
            <person name="Karabika E."/>
            <person name="Karaffa L."/>
            <person name="Karanyi Z."/>
            <person name="Krasevec N."/>
            <person name="Kuo A."/>
            <person name="Kusch H."/>
            <person name="LaButti K."/>
            <person name="Lagendijk E.L."/>
            <person name="Lapidus A."/>
            <person name="Levasseur A."/>
            <person name="Lindquist E."/>
            <person name="Lipzen A."/>
            <person name="Logrieco A.F."/>
            <person name="MacCabe A."/>
            <person name="Maekelae M.R."/>
            <person name="Malavazi I."/>
            <person name="Melin P."/>
            <person name="Meyer V."/>
            <person name="Mielnichuk N."/>
            <person name="Miskei M."/>
            <person name="Molnar A.P."/>
            <person name="Mule G."/>
            <person name="Ngan C.Y."/>
            <person name="Orejas M."/>
            <person name="Orosz E."/>
            <person name="Ouedraogo J.P."/>
            <person name="Overkamp K.M."/>
            <person name="Park H.-S."/>
            <person name="Perrone G."/>
            <person name="Piumi F."/>
            <person name="Punt P.J."/>
            <person name="Ram A.F."/>
            <person name="Ramon A."/>
            <person name="Rauscher S."/>
            <person name="Record E."/>
            <person name="Riano-Pachon D.M."/>
            <person name="Robert V."/>
            <person name="Roehrig J."/>
            <person name="Ruller R."/>
            <person name="Salamov A."/>
            <person name="Salih N.S."/>
            <person name="Samson R.A."/>
            <person name="Sandor E."/>
            <person name="Sanguinetti M."/>
            <person name="Schuetze T."/>
            <person name="Sepcic K."/>
            <person name="Shelest E."/>
            <person name="Sherlock G."/>
            <person name="Sophianopoulou V."/>
            <person name="Squina F.M."/>
            <person name="Sun H."/>
            <person name="Susca A."/>
            <person name="Todd R.B."/>
            <person name="Tsang A."/>
            <person name="Unkles S.E."/>
            <person name="van de Wiele N."/>
            <person name="van Rossen-Uffink D."/>
            <person name="Oliveira J.V."/>
            <person name="Vesth T.C."/>
            <person name="Visser J."/>
            <person name="Yu J.-H."/>
            <person name="Zhou M."/>
            <person name="Andersen M.R."/>
            <person name="Archer D.B."/>
            <person name="Baker S.E."/>
            <person name="Benoit I."/>
            <person name="Brakhage A.A."/>
            <person name="Braus G.H."/>
            <person name="Fischer R."/>
            <person name="Frisvad J.C."/>
            <person name="Goldman G.H."/>
            <person name="Houbraken J."/>
            <person name="Oakley B."/>
            <person name="Pocsi I."/>
            <person name="Scazzocchio C."/>
            <person name="Seiboth B."/>
            <person name="vanKuyk P.A."/>
            <person name="Wortman J."/>
            <person name="Dyer P.S."/>
            <person name="Grigoriev I.V."/>
        </authorList>
    </citation>
    <scope>NUCLEOTIDE SEQUENCE [LARGE SCALE GENOMIC DNA]</scope>
    <source>
        <strain evidence="2">CBS 516.65</strain>
    </source>
</reference>
<protein>
    <submittedName>
        <fullName evidence="1">Uncharacterized protein</fullName>
    </submittedName>
</protein>
<evidence type="ECO:0000313" key="2">
    <source>
        <dbReference type="Proteomes" id="UP000184300"/>
    </source>
</evidence>
<dbReference type="AlphaFoldDB" id="A0A1L9VV03"/>
<keyword evidence="2" id="KW-1185">Reference proteome</keyword>
<gene>
    <name evidence="1" type="ORF">ASPGLDRAFT_988478</name>
</gene>
<proteinExistence type="predicted"/>